<dbReference type="Pfam" id="PF01048">
    <property type="entry name" value="PNP_UDP_1"/>
    <property type="match status" value="1"/>
</dbReference>
<dbReference type="EC" id="2.4.2.44" evidence="3"/>
<dbReference type="GO" id="GO:0017061">
    <property type="term" value="F:S-methyl-5-thioadenosine phosphorylase activity"/>
    <property type="evidence" value="ECO:0007669"/>
    <property type="project" value="InterPro"/>
</dbReference>
<dbReference type="PANTHER" id="PTHR42679">
    <property type="entry name" value="S-METHYL-5'-THIOADENOSINE PHOSPHORYLASE"/>
    <property type="match status" value="1"/>
</dbReference>
<dbReference type="PANTHER" id="PTHR42679:SF2">
    <property type="entry name" value="S-METHYL-5'-THIOADENOSINE PHOSPHORYLASE"/>
    <property type="match status" value="1"/>
</dbReference>
<dbReference type="PATRIC" id="fig|626887.3.peg.3847"/>
<dbReference type="GO" id="GO:0006166">
    <property type="term" value="P:purine ribonucleoside salvage"/>
    <property type="evidence" value="ECO:0007669"/>
    <property type="project" value="UniProtKB-UniRule"/>
</dbReference>
<protein>
    <recommendedName>
        <fullName evidence="3">Probable S-methyl-5'-thioinosine phosphorylase</fullName>
        <ecNumber evidence="3">2.4.2.44</ecNumber>
    </recommendedName>
    <alternativeName>
        <fullName evidence="3">5'-methylthioinosine phosphorylase</fullName>
        <shortName evidence="3">MTI phosphorylase</shortName>
        <shortName evidence="3">MTIP</shortName>
    </alternativeName>
</protein>
<evidence type="ECO:0000313" key="6">
    <source>
        <dbReference type="Proteomes" id="UP000013165"/>
    </source>
</evidence>
<keyword evidence="1 3" id="KW-0328">Glycosyltransferase</keyword>
<comment type="pathway">
    <text evidence="3">Purine metabolism; purine nucleoside salvage.</text>
</comment>
<dbReference type="SUPFAM" id="SSF53167">
    <property type="entry name" value="Purine and uridine phosphorylases"/>
    <property type="match status" value="1"/>
</dbReference>
<organism evidence="5 6">
    <name type="scientific">Marinobacter nanhaiticus D15-8W</name>
    <dbReference type="NCBI Taxonomy" id="626887"/>
    <lineage>
        <taxon>Bacteria</taxon>
        <taxon>Pseudomonadati</taxon>
        <taxon>Pseudomonadota</taxon>
        <taxon>Gammaproteobacteria</taxon>
        <taxon>Pseudomonadales</taxon>
        <taxon>Marinobacteraceae</taxon>
        <taxon>Marinobacter</taxon>
    </lineage>
</organism>
<dbReference type="Gene3D" id="3.40.50.1580">
    <property type="entry name" value="Nucleoside phosphorylase domain"/>
    <property type="match status" value="1"/>
</dbReference>
<dbReference type="HOGENOM" id="CLU_054456_0_2_6"/>
<dbReference type="NCBIfam" id="TIGR01694">
    <property type="entry name" value="MTAP"/>
    <property type="match status" value="1"/>
</dbReference>
<dbReference type="RefSeq" id="WP_004581787.1">
    <property type="nucleotide sequence ID" value="NZ_AP028878.1"/>
</dbReference>
<reference evidence="5 6" key="1">
    <citation type="journal article" date="2013" name="Genome Announc.">
        <title>Genome Sequence of the Polycyclic Aromatic Hydrocarbon-Degrading Bacterium Strain Marinobacter nanhaiticus D15-8WT.</title>
        <authorList>
            <person name="Cui Z."/>
            <person name="Gao W."/>
            <person name="Li Q."/>
            <person name="Xu G."/>
            <person name="Zheng L."/>
        </authorList>
    </citation>
    <scope>NUCLEOTIDE SEQUENCE [LARGE SCALE GENOMIC DNA]</scope>
    <source>
        <strain evidence="5 6">D15-8W</strain>
    </source>
</reference>
<dbReference type="InterPro" id="IPR018099">
    <property type="entry name" value="Purine_phosphorylase-2_CS"/>
</dbReference>
<dbReference type="CDD" id="cd09010">
    <property type="entry name" value="MTAP_SsMTAPII_like_MTIP"/>
    <property type="match status" value="1"/>
</dbReference>
<dbReference type="Proteomes" id="UP000013165">
    <property type="component" value="Unassembled WGS sequence"/>
</dbReference>
<accession>N6WPQ4</accession>
<feature type="site" description="Important for substrate specificity" evidence="3">
    <location>
        <position position="179"/>
    </location>
</feature>
<dbReference type="eggNOG" id="COG0005">
    <property type="taxonomic scope" value="Bacteria"/>
</dbReference>
<name>N6WPQ4_9GAMM</name>
<dbReference type="AlphaFoldDB" id="N6WPQ4"/>
<dbReference type="InterPro" id="IPR010044">
    <property type="entry name" value="MTAP"/>
</dbReference>
<evidence type="ECO:0000256" key="2">
    <source>
        <dbReference type="ARBA" id="ARBA00022679"/>
    </source>
</evidence>
<dbReference type="InterPro" id="IPR035994">
    <property type="entry name" value="Nucleoside_phosphorylase_sf"/>
</dbReference>
<keyword evidence="2 3" id="KW-0808">Transferase</keyword>
<dbReference type="PROSITE" id="PS01240">
    <property type="entry name" value="PNP_MTAP_2"/>
    <property type="match status" value="1"/>
</dbReference>
<dbReference type="UniPathway" id="UPA00606"/>
<evidence type="ECO:0000259" key="4">
    <source>
        <dbReference type="Pfam" id="PF01048"/>
    </source>
</evidence>
<dbReference type="STRING" id="626887.J057_19260"/>
<comment type="miscellaneous">
    <text evidence="3">Although this enzyme belongs to the family of MTA phosphorylases based on sequence homology, it has been shown that conserved amino acid substitutions in the substrate binding pocket convert the substrate specificity of this enzyme from 6-aminopurines to 6-oxopurines.</text>
</comment>
<feature type="binding site" evidence="3">
    <location>
        <begin position="64"/>
        <end position="65"/>
    </location>
    <ligand>
        <name>phosphate</name>
        <dbReference type="ChEBI" id="CHEBI:43474"/>
    </ligand>
</feature>
<comment type="caution">
    <text evidence="3">Lacks conserved residue(s) required for the propagation of feature annotation.</text>
</comment>
<dbReference type="GO" id="GO:0019509">
    <property type="term" value="P:L-methionine salvage from methylthioadenosine"/>
    <property type="evidence" value="ECO:0007669"/>
    <property type="project" value="TreeGrafter"/>
</dbReference>
<dbReference type="OrthoDB" id="1523230at2"/>
<feature type="site" description="Important for substrate specificity" evidence="3">
    <location>
        <position position="233"/>
    </location>
</feature>
<evidence type="ECO:0000256" key="3">
    <source>
        <dbReference type="HAMAP-Rule" id="MF_01963"/>
    </source>
</evidence>
<feature type="binding site" evidence="3">
    <location>
        <position position="198"/>
    </location>
    <ligand>
        <name>phosphate</name>
        <dbReference type="ChEBI" id="CHEBI:43474"/>
    </ligand>
</feature>
<evidence type="ECO:0000313" key="5">
    <source>
        <dbReference type="EMBL" id="ENO13566.1"/>
    </source>
</evidence>
<dbReference type="InterPro" id="IPR000845">
    <property type="entry name" value="Nucleoside_phosphorylase_d"/>
</dbReference>
<sequence length="265" mass="28553">MTQAATSAKEITTPTIGIVGGTGLTELEGLEITGEKTITTPWGAPSAPLVTGNLSGVPVIFLARHGNPHRIPPHQVNYRANLWALREAGVRTVIGVNAVGGIHAAMGPAQIVIPDQMVDYTWGRGHTFFEGDIEHVTHIDFTYPYTETLRQALKTAALDEDVHCVDFGVYAATQGPRLETSAEVRRLENDGCDLIGMTGMPEAALAAELELDYACLALVVNWAAGKSDHIITMDEIQEAIDAGMSGVRAILARFIQQDYRPVDRP</sequence>
<keyword evidence="3" id="KW-0660">Purine salvage</keyword>
<gene>
    <name evidence="5" type="ORF">J057_19260</name>
</gene>
<keyword evidence="6" id="KW-1185">Reference proteome</keyword>
<dbReference type="GO" id="GO:0005829">
    <property type="term" value="C:cytosol"/>
    <property type="evidence" value="ECO:0007669"/>
    <property type="project" value="TreeGrafter"/>
</dbReference>
<dbReference type="HAMAP" id="MF_01963">
    <property type="entry name" value="MTAP"/>
    <property type="match status" value="1"/>
</dbReference>
<evidence type="ECO:0000256" key="1">
    <source>
        <dbReference type="ARBA" id="ARBA00022676"/>
    </source>
</evidence>
<comment type="subunit">
    <text evidence="3">Homotrimer.</text>
</comment>
<feature type="domain" description="Nucleoside phosphorylase" evidence="4">
    <location>
        <begin position="15"/>
        <end position="255"/>
    </location>
</feature>
<feature type="binding site" evidence="3">
    <location>
        <position position="197"/>
    </location>
    <ligand>
        <name>substrate</name>
    </ligand>
</feature>
<dbReference type="EMBL" id="APLQ01000014">
    <property type="protein sequence ID" value="ENO13566.1"/>
    <property type="molecule type" value="Genomic_DNA"/>
</dbReference>
<comment type="caution">
    <text evidence="5">The sequence shown here is derived from an EMBL/GenBank/DDBJ whole genome shotgun (WGS) entry which is preliminary data.</text>
</comment>
<feature type="binding site" evidence="3">
    <location>
        <begin position="221"/>
        <end position="223"/>
    </location>
    <ligand>
        <name>substrate</name>
    </ligand>
</feature>
<comment type="function">
    <text evidence="3">Catalyzes the reversible phosphorylation of S-methyl-5'-thioinosine (MTI) to hypoxanthine and 5-methylthioribose-1-phosphate. Involved in the breakdown of S-methyl-5'-thioadenosine (MTA), a major by-product of polyamine biosynthesis. Catabolism of (MTA) occurs via deamination to MTI and phosphorolysis to hypoxanthine.</text>
</comment>
<comment type="catalytic activity">
    <reaction evidence="3">
        <text>S-methyl-5'-thioinosine + phosphate = 5-(methylsulfanyl)-alpha-D-ribose 1-phosphate + hypoxanthine</text>
        <dbReference type="Rhea" id="RHEA:30643"/>
        <dbReference type="ChEBI" id="CHEBI:17368"/>
        <dbReference type="ChEBI" id="CHEBI:43474"/>
        <dbReference type="ChEBI" id="CHEBI:48595"/>
        <dbReference type="ChEBI" id="CHEBI:58533"/>
        <dbReference type="EC" id="2.4.2.44"/>
    </reaction>
</comment>
<proteinExistence type="inferred from homology"/>
<dbReference type="NCBIfam" id="NF006599">
    <property type="entry name" value="PRK09136.1"/>
    <property type="match status" value="1"/>
</dbReference>
<feature type="binding site" evidence="3">
    <location>
        <position position="22"/>
    </location>
    <ligand>
        <name>phosphate</name>
        <dbReference type="ChEBI" id="CHEBI:43474"/>
    </ligand>
</feature>
<comment type="similarity">
    <text evidence="3">Belongs to the PNP/MTAP phosphorylase family. MTAP subfamily.</text>
</comment>